<dbReference type="OrthoDB" id="5378679at2759"/>
<keyword evidence="3" id="KW-1185">Reference proteome</keyword>
<dbReference type="InParanoid" id="A0A194XQ02"/>
<reference evidence="2 3" key="1">
    <citation type="submission" date="2015-10" db="EMBL/GenBank/DDBJ databases">
        <title>Full genome of DAOMC 229536 Phialocephala scopiformis, a fungal endophyte of spruce producing the potent anti-insectan compound rugulosin.</title>
        <authorList>
            <consortium name="DOE Joint Genome Institute"/>
            <person name="Walker A.K."/>
            <person name="Frasz S.L."/>
            <person name="Seifert K.A."/>
            <person name="Miller J.D."/>
            <person name="Mondo S.J."/>
            <person name="Labutti K."/>
            <person name="Lipzen A."/>
            <person name="Dockter R."/>
            <person name="Kennedy M."/>
            <person name="Grigoriev I.V."/>
            <person name="Spatafora J.W."/>
        </authorList>
    </citation>
    <scope>NUCLEOTIDE SEQUENCE [LARGE SCALE GENOMIC DNA]</scope>
    <source>
        <strain evidence="2 3">CBS 120377</strain>
    </source>
</reference>
<organism evidence="2 3">
    <name type="scientific">Mollisia scopiformis</name>
    <name type="common">Conifer needle endophyte fungus</name>
    <name type="synonym">Phialocephala scopiformis</name>
    <dbReference type="NCBI Taxonomy" id="149040"/>
    <lineage>
        <taxon>Eukaryota</taxon>
        <taxon>Fungi</taxon>
        <taxon>Dikarya</taxon>
        <taxon>Ascomycota</taxon>
        <taxon>Pezizomycotina</taxon>
        <taxon>Leotiomycetes</taxon>
        <taxon>Helotiales</taxon>
        <taxon>Mollisiaceae</taxon>
        <taxon>Mollisia</taxon>
    </lineage>
</organism>
<sequence>MPPSLIFFTGAPPAESLEWDEDHLLKTFEGPIARFTGLDTTAQVSIIPATFEDRPAWRSLPLVREQLPTGLSQTFDKHQVFESGWQHQSHGASFFTTSQVESLISQLSQDVESQDQPSSLQSVEEVLSQFYEESYARHEDVQSSQIAPASESGSSFTSDELSYESASFDSISRPRGNVPIAGHLSNLKDMPNANHLDSIQPQTMTVNLIVGIISMPQPRNIKTRRGANVELIEVLVGDETKSGFAVNFWLSSSQPVVGDMRSVLQGLRPQDVVLMRNVALSSFKRRVYGQSLRKEMTKVHLLYRNRVDRDDVGGCYTAADLLSGEHVQPQVEKTRRTREWVMRFVGVGVGPSRQNRRSGKAIEVAKEALPPDTQ</sequence>
<protein>
    <submittedName>
        <fullName evidence="2">Uncharacterized protein</fullName>
    </submittedName>
</protein>
<dbReference type="EMBL" id="KQ947407">
    <property type="protein sequence ID" value="KUJ21822.1"/>
    <property type="molecule type" value="Genomic_DNA"/>
</dbReference>
<dbReference type="InterPro" id="IPR012340">
    <property type="entry name" value="NA-bd_OB-fold"/>
</dbReference>
<dbReference type="AlphaFoldDB" id="A0A194XQ02"/>
<evidence type="ECO:0000313" key="2">
    <source>
        <dbReference type="EMBL" id="KUJ21822.1"/>
    </source>
</evidence>
<dbReference type="SUPFAM" id="SSF50249">
    <property type="entry name" value="Nucleic acid-binding proteins"/>
    <property type="match status" value="1"/>
</dbReference>
<proteinExistence type="predicted"/>
<name>A0A194XQ02_MOLSC</name>
<gene>
    <name evidence="2" type="ORF">LY89DRAFT_385148</name>
</gene>
<dbReference type="Gene3D" id="2.40.50.140">
    <property type="entry name" value="Nucleic acid-binding proteins"/>
    <property type="match status" value="1"/>
</dbReference>
<dbReference type="RefSeq" id="XP_018076177.1">
    <property type="nucleotide sequence ID" value="XM_018207151.1"/>
</dbReference>
<dbReference type="GeneID" id="28816877"/>
<dbReference type="KEGG" id="psco:LY89DRAFT_385148"/>
<evidence type="ECO:0000256" key="1">
    <source>
        <dbReference type="SAM" id="MobiDB-lite"/>
    </source>
</evidence>
<feature type="region of interest" description="Disordered" evidence="1">
    <location>
        <begin position="352"/>
        <end position="374"/>
    </location>
</feature>
<dbReference type="Proteomes" id="UP000070700">
    <property type="component" value="Unassembled WGS sequence"/>
</dbReference>
<evidence type="ECO:0000313" key="3">
    <source>
        <dbReference type="Proteomes" id="UP000070700"/>
    </source>
</evidence>
<accession>A0A194XQ02</accession>